<dbReference type="AGR" id="WB:WBGene00019923"/>
<dbReference type="RefSeq" id="NP_001379754.1">
    <property type="nucleotide sequence ID" value="NM_001392997.1"/>
</dbReference>
<dbReference type="OrthoDB" id="5911039at2759"/>
<dbReference type="InterPro" id="IPR021942">
    <property type="entry name" value="DUF3557"/>
</dbReference>
<gene>
    <name evidence="1 3" type="primary">fbxc-29</name>
    <name evidence="1" type="ORF">CELE_R07C3.7</name>
    <name evidence="3" type="ORF">R07C3.7</name>
</gene>
<proteinExistence type="predicted"/>
<dbReference type="InParanoid" id="A3KFD9"/>
<accession>A3KFD9</accession>
<protein>
    <submittedName>
        <fullName evidence="1">F-box C protein</fullName>
    </submittedName>
</protein>
<dbReference type="OMA" id="NDEAWRT"/>
<dbReference type="Bgee" id="WBGene00019923">
    <property type="expression patterns" value="Expressed in embryo and 3 other cell types or tissues"/>
</dbReference>
<dbReference type="EMBL" id="BX284602">
    <property type="protein sequence ID" value="CCD66388.1"/>
    <property type="molecule type" value="Genomic_DNA"/>
</dbReference>
<dbReference type="PhylomeDB" id="A3KFD9"/>
<dbReference type="UCSC" id="R07C3.7">
    <property type="organism name" value="c. elegans"/>
</dbReference>
<evidence type="ECO:0000313" key="1">
    <source>
        <dbReference type="EMBL" id="CCD66388.1"/>
    </source>
</evidence>
<organism evidence="1 2">
    <name type="scientific">Caenorhabditis elegans</name>
    <dbReference type="NCBI Taxonomy" id="6239"/>
    <lineage>
        <taxon>Eukaryota</taxon>
        <taxon>Metazoa</taxon>
        <taxon>Ecdysozoa</taxon>
        <taxon>Nematoda</taxon>
        <taxon>Chromadorea</taxon>
        <taxon>Rhabditida</taxon>
        <taxon>Rhabditina</taxon>
        <taxon>Rhabditomorpha</taxon>
        <taxon>Rhabditoidea</taxon>
        <taxon>Rhabditidae</taxon>
        <taxon>Peloderinae</taxon>
        <taxon>Caenorhabditis</taxon>
    </lineage>
</organism>
<dbReference type="HOGENOM" id="CLU_042576_2_0_1"/>
<dbReference type="STRING" id="6239.R07C3.7.1"/>
<dbReference type="Proteomes" id="UP000001940">
    <property type="component" value="Chromosome II"/>
</dbReference>
<reference evidence="1 2" key="1">
    <citation type="journal article" date="1998" name="Science">
        <title>Genome sequence of the nematode C. elegans: a platform for investigating biology.</title>
        <authorList>
            <consortium name="The C. elegans sequencing consortium"/>
            <person name="Sulson J.E."/>
            <person name="Waterston R."/>
        </authorList>
    </citation>
    <scope>NUCLEOTIDE SEQUENCE [LARGE SCALE GENOMIC DNA]</scope>
    <source>
        <strain evidence="1 2">Bristol N2</strain>
    </source>
</reference>
<dbReference type="AlphaFoldDB" id="A3KFD9"/>
<dbReference type="PANTHER" id="PTHR31379:SF1">
    <property type="entry name" value="F-BOX C PROTEIN-RELATED"/>
    <property type="match status" value="1"/>
</dbReference>
<dbReference type="WormBase" id="R07C3.7">
    <property type="protein sequence ID" value="CE40771"/>
    <property type="gene ID" value="WBGene00019923"/>
    <property type="gene designation" value="fbxc-29"/>
</dbReference>
<dbReference type="FunCoup" id="A3KFD9">
    <property type="interactions" value="855"/>
</dbReference>
<dbReference type="PANTHER" id="PTHR31379">
    <property type="entry name" value="F-BOX C PROTEIN-RELATED-RELATED"/>
    <property type="match status" value="1"/>
</dbReference>
<dbReference type="GeneID" id="173474"/>
<evidence type="ECO:0000313" key="3">
    <source>
        <dbReference type="WormBase" id="R07C3.7"/>
    </source>
</evidence>
<dbReference type="PaxDb" id="6239-R07C3.7"/>
<sequence>MTPLSYLAQQPVLQYLEPNLRILLSHRCPLIPEKLVPIFIENLQIEHNSIIINKTMYDFTIHKDITPIGRPDHYDLDEFGAVDLDSVVEPHNDEILIDTRNVFSEQVRISGEMRDITLESRRIAKIQDDDQRALQQKNLDQRVLMHGVNALRLIARECQTELTGFPVPAVYSMKFGINKLEPRRHVIHGELLTYKRKIHDAMKHLIVKLFCGRSSFKVKNLKIDSRGILRIPKSLNLKVQHLLIPSEELDKILEAIRPNLSSLESLESLTIEKTYEFQNPMVQAIPLIILKYGYGYHTLLRINTGYPRIHVTHSINRISETIRIWLEEGREIGTCWTFESERKAEGKVFMADLKKDTRGTTLEGPPGSFPTIIFRMSDSTELRVTYEFSKIINTVWNIALTIHASSQ</sequence>
<dbReference type="Pfam" id="PF12078">
    <property type="entry name" value="DUF3557"/>
    <property type="match status" value="1"/>
</dbReference>
<name>A3KFD9_CAEEL</name>
<dbReference type="CTD" id="173474"/>
<evidence type="ECO:0000313" key="2">
    <source>
        <dbReference type="Proteomes" id="UP000001940"/>
    </source>
</evidence>
<dbReference type="KEGG" id="cel:CELE_R07C3.7"/>
<keyword evidence="2" id="KW-1185">Reference proteome</keyword>